<accession>A0AAX1TTQ4</accession>
<name>A0AAX1TTQ4_9FUSO</name>
<sequence length="104" mass="12054">MNLQEMVFRALLDFEAQGEIYIEKERVTLGCMANGSEMETVRKFLNTVELQEKFKDYPLSEINNAVQSLVEKDFIKARRVTTTTGVNFYEILNSECDLEEFLEG</sequence>
<protein>
    <submittedName>
        <fullName evidence="1">Uncharacterized protein</fullName>
    </submittedName>
</protein>
<evidence type="ECO:0000313" key="2">
    <source>
        <dbReference type="Proteomes" id="UP000249008"/>
    </source>
</evidence>
<reference evidence="1 2" key="1">
    <citation type="submission" date="2018-06" db="EMBL/GenBank/DDBJ databases">
        <authorList>
            <consortium name="Pathogen Informatics"/>
            <person name="Doyle S."/>
        </authorList>
    </citation>
    <scope>NUCLEOTIDE SEQUENCE [LARGE SCALE GENOMIC DNA]</scope>
    <source>
        <strain evidence="1 2">NCTC12112</strain>
    </source>
</reference>
<dbReference type="GeneID" id="78453410"/>
<dbReference type="Proteomes" id="UP000249008">
    <property type="component" value="Chromosome 1"/>
</dbReference>
<dbReference type="AlphaFoldDB" id="A0AAX1TTQ4"/>
<dbReference type="KEGG" id="ful:C4N20_01225"/>
<proteinExistence type="predicted"/>
<dbReference type="EMBL" id="LS483487">
    <property type="protein sequence ID" value="SQJ06892.1"/>
    <property type="molecule type" value="Genomic_DNA"/>
</dbReference>
<dbReference type="RefSeq" id="WP_005981711.1">
    <property type="nucleotide sequence ID" value="NZ_BAABXY010000001.1"/>
</dbReference>
<evidence type="ECO:0000313" key="1">
    <source>
        <dbReference type="EMBL" id="SQJ06892.1"/>
    </source>
</evidence>
<organism evidence="1 2">
    <name type="scientific">Fusobacterium ulcerans</name>
    <dbReference type="NCBI Taxonomy" id="861"/>
    <lineage>
        <taxon>Bacteria</taxon>
        <taxon>Fusobacteriati</taxon>
        <taxon>Fusobacteriota</taxon>
        <taxon>Fusobacteriia</taxon>
        <taxon>Fusobacteriales</taxon>
        <taxon>Fusobacteriaceae</taxon>
        <taxon>Fusobacterium</taxon>
    </lineage>
</organism>
<gene>
    <name evidence="1" type="ORF">NCTC12112_02122</name>
</gene>